<sequence>MRIEELNLDIDELLQGFVKEHRILLEQNNSEQSISSQLARKLAGFADGWDVDCEYARDMGMIKRLNYAIDPDSEVISRNVVPDIIIHRRGTRENLLAVEIKKVCNGENRYKDHAKLAAFKSQLGYRHTLFIDFLTGDDGVGVQSVVLR</sequence>
<evidence type="ECO:0000313" key="2">
    <source>
        <dbReference type="Proteomes" id="UP000319979"/>
    </source>
</evidence>
<dbReference type="EMBL" id="VIOS01000112">
    <property type="protein sequence ID" value="TQP09397.1"/>
    <property type="molecule type" value="Genomic_DNA"/>
</dbReference>
<dbReference type="AlphaFoldDB" id="A0A544BSP8"/>
<proteinExistence type="predicted"/>
<dbReference type="Proteomes" id="UP000319979">
    <property type="component" value="Unassembled WGS sequence"/>
</dbReference>
<comment type="caution">
    <text evidence="1">The sequence shown here is derived from an EMBL/GenBank/DDBJ whole genome shotgun (WGS) entry which is preliminary data.</text>
</comment>
<protein>
    <submittedName>
        <fullName evidence="1">Uncharacterized protein</fullName>
    </submittedName>
</protein>
<evidence type="ECO:0000313" key="1">
    <source>
        <dbReference type="EMBL" id="TQP09397.1"/>
    </source>
</evidence>
<reference evidence="1 2" key="1">
    <citation type="submission" date="2019-07" db="EMBL/GenBank/DDBJ databases">
        <title>Phenotypic and genotypic antimicrobial resistance traits of Vibrio cholerae non-O1/non-O139 isolated from a large Austrian lake frequently associated with cases of infection.</title>
        <authorList>
            <person name="Lepuschitz S."/>
            <person name="Baron S."/>
            <person name="Larvor E."/>
            <person name="Granier S."/>
            <person name="Pretzer C."/>
            <person name="Mach R.L."/>
            <person name="Farnleitner A.H."/>
            <person name="Ruppitsch W."/>
            <person name="Pleininger S."/>
            <person name="Indra A."/>
            <person name="Kirschner A.K.T."/>
        </authorList>
    </citation>
    <scope>NUCLEOTIDE SEQUENCE [LARGE SCALE GENOMIC DNA]</scope>
    <source>
        <strain evidence="1 2">A12JL36W90</strain>
    </source>
</reference>
<dbReference type="RefSeq" id="WP_142565503.1">
    <property type="nucleotide sequence ID" value="NZ_JAJPEJ010000058.1"/>
</dbReference>
<accession>A0A544BSP8</accession>
<gene>
    <name evidence="1" type="ORF">FLM02_17380</name>
</gene>
<organism evidence="1 2">
    <name type="scientific">Vibrio cholerae</name>
    <dbReference type="NCBI Taxonomy" id="666"/>
    <lineage>
        <taxon>Bacteria</taxon>
        <taxon>Pseudomonadati</taxon>
        <taxon>Pseudomonadota</taxon>
        <taxon>Gammaproteobacteria</taxon>
        <taxon>Vibrionales</taxon>
        <taxon>Vibrionaceae</taxon>
        <taxon>Vibrio</taxon>
    </lineage>
</organism>
<name>A0A544BSP8_VIBCL</name>